<dbReference type="PANTHER" id="PTHR30486:SF6">
    <property type="entry name" value="TYPE IV PILUS RETRACTATION ATPASE PILT"/>
    <property type="match status" value="1"/>
</dbReference>
<comment type="similarity">
    <text evidence="1">Belongs to the GSP E family.</text>
</comment>
<proteinExistence type="inferred from homology"/>
<dbReference type="InterPro" id="IPR001482">
    <property type="entry name" value="T2SS/T4SS_dom"/>
</dbReference>
<feature type="domain" description="Bacterial type II secretion system protein E" evidence="2">
    <location>
        <begin position="165"/>
        <end position="334"/>
    </location>
</feature>
<sequence>MLTCDISFQIGIARPQTLPPRGWGPLISGFSSIFHRYQKSCFAGTSLGLARRVRELEILGPKLGGLLTMPGVTDLLVNGFNQVWLQRTGTGSGFEGESASAARLEQITSPFESEAELGELAQEIIANGGRHLDQANPFADVAIGTEATGGIRVHAALASGCNPKTHLSIRVHLNRLYGLDQLLELEMFSMQQYQLLSRMLSAKESFLISGATGSGKTTLLRGLLSECAGERIIALEDVAEISIPNPNFISLQTRQANIEGRGEINLERLVREALRMRPDRLVVGEVRGVELLVMLQALNTGHRGAGATIHANSITDVLPRVNAIARSAGVDAASIAEQMKAAFAWIIHVDSRKVVAIEKLS</sequence>
<dbReference type="GO" id="GO:0016887">
    <property type="term" value="F:ATP hydrolysis activity"/>
    <property type="evidence" value="ECO:0007669"/>
    <property type="project" value="InterPro"/>
</dbReference>
<dbReference type="CDD" id="cd01130">
    <property type="entry name" value="VirB11-like_ATPase"/>
    <property type="match status" value="1"/>
</dbReference>
<dbReference type="EMBL" id="CAEZSZ010000133">
    <property type="protein sequence ID" value="CAB4560914.1"/>
    <property type="molecule type" value="Genomic_DNA"/>
</dbReference>
<dbReference type="SUPFAM" id="SSF52540">
    <property type="entry name" value="P-loop containing nucleoside triphosphate hydrolases"/>
    <property type="match status" value="1"/>
</dbReference>
<dbReference type="Pfam" id="PF00437">
    <property type="entry name" value="T2SSE"/>
    <property type="match status" value="1"/>
</dbReference>
<accession>A0A6J6DC72</accession>
<dbReference type="Gene3D" id="3.30.450.370">
    <property type="match status" value="1"/>
</dbReference>
<evidence type="ECO:0000313" key="3">
    <source>
        <dbReference type="EMBL" id="CAB4560914.1"/>
    </source>
</evidence>
<evidence type="ECO:0000256" key="1">
    <source>
        <dbReference type="ARBA" id="ARBA00006611"/>
    </source>
</evidence>
<dbReference type="AlphaFoldDB" id="A0A6J6DC72"/>
<evidence type="ECO:0000259" key="2">
    <source>
        <dbReference type="Pfam" id="PF00437"/>
    </source>
</evidence>
<reference evidence="3" key="1">
    <citation type="submission" date="2020-05" db="EMBL/GenBank/DDBJ databases">
        <authorList>
            <person name="Chiriac C."/>
            <person name="Salcher M."/>
            <person name="Ghai R."/>
            <person name="Kavagutti S V."/>
        </authorList>
    </citation>
    <scope>NUCLEOTIDE SEQUENCE</scope>
</reference>
<name>A0A6J6DC72_9ZZZZ</name>
<dbReference type="EMBL" id="CAEZVO010000090">
    <property type="protein sequence ID" value="CAB4636050.1"/>
    <property type="molecule type" value="Genomic_DNA"/>
</dbReference>
<evidence type="ECO:0000313" key="4">
    <source>
        <dbReference type="EMBL" id="CAB4636050.1"/>
    </source>
</evidence>
<dbReference type="Gene3D" id="3.40.50.300">
    <property type="entry name" value="P-loop containing nucleotide triphosphate hydrolases"/>
    <property type="match status" value="1"/>
</dbReference>
<evidence type="ECO:0000313" key="5">
    <source>
        <dbReference type="EMBL" id="CAB4642078.1"/>
    </source>
</evidence>
<dbReference type="EMBL" id="CAEZWA010000053">
    <property type="protein sequence ID" value="CAB4642078.1"/>
    <property type="molecule type" value="Genomic_DNA"/>
</dbReference>
<organism evidence="3">
    <name type="scientific">freshwater metagenome</name>
    <dbReference type="NCBI Taxonomy" id="449393"/>
    <lineage>
        <taxon>unclassified sequences</taxon>
        <taxon>metagenomes</taxon>
        <taxon>ecological metagenomes</taxon>
    </lineage>
</organism>
<dbReference type="InterPro" id="IPR050921">
    <property type="entry name" value="T4SS_GSP_E_ATPase"/>
</dbReference>
<dbReference type="PANTHER" id="PTHR30486">
    <property type="entry name" value="TWITCHING MOTILITY PROTEIN PILT"/>
    <property type="match status" value="1"/>
</dbReference>
<gene>
    <name evidence="3" type="ORF">UFOPK1561_00898</name>
    <name evidence="4" type="ORF">UFOPK2044_00669</name>
    <name evidence="5" type="ORF">UFOPK2165_00406</name>
</gene>
<dbReference type="InterPro" id="IPR027417">
    <property type="entry name" value="P-loop_NTPase"/>
</dbReference>
<protein>
    <submittedName>
        <fullName evidence="3">Unannotated protein</fullName>
    </submittedName>
</protein>